<comment type="similarity">
    <text evidence="1">Belongs to the universal stress protein A family.</text>
</comment>
<gene>
    <name evidence="4" type="ORF">SAMN05443636_1238</name>
</gene>
<dbReference type="InterPro" id="IPR014729">
    <property type="entry name" value="Rossmann-like_a/b/a_fold"/>
</dbReference>
<dbReference type="InterPro" id="IPR006015">
    <property type="entry name" value="Universal_stress_UspA"/>
</dbReference>
<dbReference type="InterPro" id="IPR006016">
    <property type="entry name" value="UspA"/>
</dbReference>
<feature type="domain" description="UspA" evidence="3">
    <location>
        <begin position="9"/>
        <end position="139"/>
    </location>
</feature>
<dbReference type="SUPFAM" id="SSF52402">
    <property type="entry name" value="Adenine nucleotide alpha hydrolases-like"/>
    <property type="match status" value="2"/>
</dbReference>
<evidence type="ECO:0000313" key="4">
    <source>
        <dbReference type="EMBL" id="SHG83756.1"/>
    </source>
</evidence>
<evidence type="ECO:0000313" key="5">
    <source>
        <dbReference type="Proteomes" id="UP000184357"/>
    </source>
</evidence>
<dbReference type="CDD" id="cd00293">
    <property type="entry name" value="USP-like"/>
    <property type="match status" value="2"/>
</dbReference>
<dbReference type="PANTHER" id="PTHR46268">
    <property type="entry name" value="STRESS RESPONSE PROTEIN NHAX"/>
    <property type="match status" value="1"/>
</dbReference>
<dbReference type="Pfam" id="PF00582">
    <property type="entry name" value="Usp"/>
    <property type="match status" value="2"/>
</dbReference>
<dbReference type="Gene3D" id="3.40.50.620">
    <property type="entry name" value="HUPs"/>
    <property type="match status" value="2"/>
</dbReference>
<organism evidence="4 5">
    <name type="scientific">Halobaculum gomorrense</name>
    <dbReference type="NCBI Taxonomy" id="43928"/>
    <lineage>
        <taxon>Archaea</taxon>
        <taxon>Methanobacteriati</taxon>
        <taxon>Methanobacteriota</taxon>
        <taxon>Stenosarchaea group</taxon>
        <taxon>Halobacteria</taxon>
        <taxon>Halobacteriales</taxon>
        <taxon>Haloferacaceae</taxon>
        <taxon>Halobaculum</taxon>
    </lineage>
</organism>
<name>A0A1M5N2E1_9EURY</name>
<proteinExistence type="inferred from homology"/>
<dbReference type="OrthoDB" id="105697at2157"/>
<dbReference type="RefSeq" id="WP_073307534.1">
    <property type="nucleotide sequence ID" value="NZ_FQWV01000002.1"/>
</dbReference>
<evidence type="ECO:0000256" key="2">
    <source>
        <dbReference type="SAM" id="MobiDB-lite"/>
    </source>
</evidence>
<keyword evidence="5" id="KW-1185">Reference proteome</keyword>
<dbReference type="EMBL" id="FQWV01000002">
    <property type="protein sequence ID" value="SHG83756.1"/>
    <property type="molecule type" value="Genomic_DNA"/>
</dbReference>
<dbReference type="PANTHER" id="PTHR46268:SF6">
    <property type="entry name" value="UNIVERSAL STRESS PROTEIN UP12"/>
    <property type="match status" value="1"/>
</dbReference>
<accession>A0A1M5N2E1</accession>
<dbReference type="PRINTS" id="PR01438">
    <property type="entry name" value="UNVRSLSTRESS"/>
</dbReference>
<evidence type="ECO:0000259" key="3">
    <source>
        <dbReference type="Pfam" id="PF00582"/>
    </source>
</evidence>
<protein>
    <submittedName>
        <fullName evidence="4">Nucleotide-binding universal stress protein, UspA family</fullName>
    </submittedName>
</protein>
<sequence length="319" mass="32685">MDDTRLSDIVVATDGSDPAAAAVEAAIGLAAGTGARLHACTVVNPFPTGQKLTDLRDHREEAEERVKSIASRAEEAGVDAVATLREGVPADELLACVDEVGADVVVVGTHGRGGARRVLLGSVAEAIVRTADVPVLVVHGDGERREWGSESRLVVATDGSDAVVPAERIGVDLAATLGARLTAVSAIDEARTLANVGGGVLTNETIESVKRALSERAGDAVDRVLERAEDAGLDADAEMIAGEPSRAVCGYARDADADLVVVGTHGRTGVRRVVLGSVAERILRAADRPVLVVPASAETFENAEGSVDAEAGADGESPE</sequence>
<feature type="region of interest" description="Disordered" evidence="2">
    <location>
        <begin position="299"/>
        <end position="319"/>
    </location>
</feature>
<dbReference type="AlphaFoldDB" id="A0A1M5N2E1"/>
<evidence type="ECO:0000256" key="1">
    <source>
        <dbReference type="ARBA" id="ARBA00008791"/>
    </source>
</evidence>
<dbReference type="Proteomes" id="UP000184357">
    <property type="component" value="Unassembled WGS sequence"/>
</dbReference>
<feature type="domain" description="UspA" evidence="3">
    <location>
        <begin position="152"/>
        <end position="294"/>
    </location>
</feature>
<reference evidence="4 5" key="1">
    <citation type="submission" date="2016-11" db="EMBL/GenBank/DDBJ databases">
        <authorList>
            <person name="Jaros S."/>
            <person name="Januszkiewicz K."/>
            <person name="Wedrychowicz H."/>
        </authorList>
    </citation>
    <scope>NUCLEOTIDE SEQUENCE [LARGE SCALE GENOMIC DNA]</scope>
    <source>
        <strain evidence="4 5">DSM 9297</strain>
    </source>
</reference>
<dbReference type="STRING" id="43928.SAMN05443636_1238"/>